<keyword evidence="9 10" id="KW-0143">Chaperone</keyword>
<dbReference type="InterPro" id="IPR018323">
    <property type="entry name" value="OM_lipoprot_carrier_LolA_Pbac"/>
</dbReference>
<comment type="function">
    <text evidence="10">Participates in the translocation of lipoproteins from the inner membrane to the outer membrane. Only forms a complex with a lipoprotein if the residue after the N-terminal Cys is not an aspartate (The Asp acts as a targeting signal to indicate that the lipoprotein should stay in the inner membrane).</text>
</comment>
<feature type="signal peptide" evidence="10">
    <location>
        <begin position="1"/>
        <end position="17"/>
    </location>
</feature>
<dbReference type="Proteomes" id="UP000029443">
    <property type="component" value="Unassembled WGS sequence"/>
</dbReference>
<organism evidence="11 12">
    <name type="scientific">Alcanivorax jadensis T9</name>
    <dbReference type="NCBI Taxonomy" id="1177181"/>
    <lineage>
        <taxon>Bacteria</taxon>
        <taxon>Pseudomonadati</taxon>
        <taxon>Pseudomonadota</taxon>
        <taxon>Gammaproteobacteria</taxon>
        <taxon>Oceanospirillales</taxon>
        <taxon>Alcanivoracaceae</taxon>
        <taxon>Alcanivorax</taxon>
    </lineage>
</organism>
<comment type="caution">
    <text evidence="11">The sequence shown here is derived from an EMBL/GenBank/DDBJ whole genome shotgun (WGS) entry which is preliminary data.</text>
</comment>
<dbReference type="PANTHER" id="PTHR35869:SF1">
    <property type="entry name" value="OUTER-MEMBRANE LIPOPROTEIN CARRIER PROTEIN"/>
    <property type="match status" value="1"/>
</dbReference>
<dbReference type="NCBIfam" id="TIGR00547">
    <property type="entry name" value="lolA"/>
    <property type="match status" value="1"/>
</dbReference>
<evidence type="ECO:0000256" key="2">
    <source>
        <dbReference type="ARBA" id="ARBA00007615"/>
    </source>
</evidence>
<evidence type="ECO:0000256" key="3">
    <source>
        <dbReference type="ARBA" id="ARBA00011245"/>
    </source>
</evidence>
<name>A0ABR4WHH5_9GAMM</name>
<protein>
    <recommendedName>
        <fullName evidence="4 10">Outer-membrane lipoprotein carrier protein</fullName>
    </recommendedName>
</protein>
<dbReference type="Pfam" id="PF03548">
    <property type="entry name" value="LolA"/>
    <property type="match status" value="1"/>
</dbReference>
<evidence type="ECO:0000256" key="1">
    <source>
        <dbReference type="ARBA" id="ARBA00004418"/>
    </source>
</evidence>
<comment type="subunit">
    <text evidence="3 10">Monomer.</text>
</comment>
<dbReference type="RefSeq" id="WP_052042424.1">
    <property type="nucleotide sequence ID" value="NZ_ARXU01000001.1"/>
</dbReference>
<dbReference type="HAMAP" id="MF_00240">
    <property type="entry name" value="LolA"/>
    <property type="match status" value="1"/>
</dbReference>
<evidence type="ECO:0000313" key="12">
    <source>
        <dbReference type="Proteomes" id="UP000029443"/>
    </source>
</evidence>
<comment type="subcellular location">
    <subcellularLocation>
        <location evidence="1 10">Periplasm</location>
    </subcellularLocation>
</comment>
<reference evidence="11 12" key="1">
    <citation type="submission" date="2012-09" db="EMBL/GenBank/DDBJ databases">
        <title>Genome Sequence of alkane-degrading Bacterium Alcanivorax jadensis T9.</title>
        <authorList>
            <person name="Lai Q."/>
            <person name="Shao Z."/>
        </authorList>
    </citation>
    <scope>NUCLEOTIDE SEQUENCE [LARGE SCALE GENOMIC DNA]</scope>
    <source>
        <strain evidence="11 12">T9</strain>
    </source>
</reference>
<dbReference type="InterPro" id="IPR004564">
    <property type="entry name" value="OM_lipoprot_carrier_LolA-like"/>
</dbReference>
<sequence precursor="true">MRNLVTGLLIMPTLLWAAPTDELLSKLQKLESMKGEFEQMVLDQGGTHMQEAEGEFQVARGNRFYWSTEMPFEQLAVSDGNTVWVYDQDLEQVVVRPLSQDLGQTPALLFGGKPADVAEAFTISERSREAERITYRLKPKGKDPLFDQLDVTFQGDQPSSMRLQDALGQQTVIDFRDLTVNSGIDDSLFNFVPPEGTDVIQQQQ</sequence>
<dbReference type="EMBL" id="ARXU01000001">
    <property type="protein sequence ID" value="KGD62980.1"/>
    <property type="molecule type" value="Genomic_DNA"/>
</dbReference>
<evidence type="ECO:0000256" key="6">
    <source>
        <dbReference type="ARBA" id="ARBA00022729"/>
    </source>
</evidence>
<accession>A0ABR4WHH5</accession>
<keyword evidence="12" id="KW-1185">Reference proteome</keyword>
<dbReference type="CDD" id="cd16325">
    <property type="entry name" value="LolA"/>
    <property type="match status" value="1"/>
</dbReference>
<evidence type="ECO:0000256" key="8">
    <source>
        <dbReference type="ARBA" id="ARBA00022927"/>
    </source>
</evidence>
<evidence type="ECO:0000256" key="5">
    <source>
        <dbReference type="ARBA" id="ARBA00022448"/>
    </source>
</evidence>
<keyword evidence="6 10" id="KW-0732">Signal</keyword>
<dbReference type="InterPro" id="IPR029046">
    <property type="entry name" value="LolA/LolB/LppX"/>
</dbReference>
<proteinExistence type="inferred from homology"/>
<evidence type="ECO:0000313" key="11">
    <source>
        <dbReference type="EMBL" id="KGD62980.1"/>
    </source>
</evidence>
<feature type="chain" id="PRO_5044900914" description="Outer-membrane lipoprotein carrier protein" evidence="10">
    <location>
        <begin position="18"/>
        <end position="204"/>
    </location>
</feature>
<gene>
    <name evidence="10" type="primary">lolA</name>
    <name evidence="11" type="ORF">T9A_00300</name>
</gene>
<evidence type="ECO:0000256" key="7">
    <source>
        <dbReference type="ARBA" id="ARBA00022764"/>
    </source>
</evidence>
<evidence type="ECO:0000256" key="9">
    <source>
        <dbReference type="ARBA" id="ARBA00023186"/>
    </source>
</evidence>
<evidence type="ECO:0000256" key="10">
    <source>
        <dbReference type="HAMAP-Rule" id="MF_00240"/>
    </source>
</evidence>
<keyword evidence="7 10" id="KW-0574">Periplasm</keyword>
<dbReference type="Gene3D" id="2.50.20.10">
    <property type="entry name" value="Lipoprotein localisation LolA/LolB/LppX"/>
    <property type="match status" value="1"/>
</dbReference>
<keyword evidence="11" id="KW-0449">Lipoprotein</keyword>
<dbReference type="SUPFAM" id="SSF89392">
    <property type="entry name" value="Prokaryotic lipoproteins and lipoprotein localization factors"/>
    <property type="match status" value="1"/>
</dbReference>
<keyword evidence="8 10" id="KW-0653">Protein transport</keyword>
<comment type="similarity">
    <text evidence="2 10">Belongs to the LolA family.</text>
</comment>
<dbReference type="PANTHER" id="PTHR35869">
    <property type="entry name" value="OUTER-MEMBRANE LIPOPROTEIN CARRIER PROTEIN"/>
    <property type="match status" value="1"/>
</dbReference>
<keyword evidence="5 10" id="KW-0813">Transport</keyword>
<evidence type="ECO:0000256" key="4">
    <source>
        <dbReference type="ARBA" id="ARBA00014035"/>
    </source>
</evidence>